<gene>
    <name evidence="1" type="ORF">ARMSODRAFT_1011523</name>
</gene>
<dbReference type="AlphaFoldDB" id="A0A2H3CD29"/>
<reference evidence="2" key="1">
    <citation type="journal article" date="2017" name="Nat. Ecol. Evol.">
        <title>Genome expansion and lineage-specific genetic innovations in the forest pathogenic fungi Armillaria.</title>
        <authorList>
            <person name="Sipos G."/>
            <person name="Prasanna A.N."/>
            <person name="Walter M.C."/>
            <person name="O'Connor E."/>
            <person name="Balint B."/>
            <person name="Krizsan K."/>
            <person name="Kiss B."/>
            <person name="Hess J."/>
            <person name="Varga T."/>
            <person name="Slot J."/>
            <person name="Riley R."/>
            <person name="Boka B."/>
            <person name="Rigling D."/>
            <person name="Barry K."/>
            <person name="Lee J."/>
            <person name="Mihaltcheva S."/>
            <person name="LaButti K."/>
            <person name="Lipzen A."/>
            <person name="Waldron R."/>
            <person name="Moloney N.M."/>
            <person name="Sperisen C."/>
            <person name="Kredics L."/>
            <person name="Vagvoelgyi C."/>
            <person name="Patrignani A."/>
            <person name="Fitzpatrick D."/>
            <person name="Nagy I."/>
            <person name="Doyle S."/>
            <person name="Anderson J.B."/>
            <person name="Grigoriev I.V."/>
            <person name="Gueldener U."/>
            <person name="Muensterkoetter M."/>
            <person name="Nagy L.G."/>
        </authorList>
    </citation>
    <scope>NUCLEOTIDE SEQUENCE [LARGE SCALE GENOMIC DNA]</scope>
    <source>
        <strain evidence="2">28-4</strain>
    </source>
</reference>
<evidence type="ECO:0000313" key="1">
    <source>
        <dbReference type="EMBL" id="PBK76258.1"/>
    </source>
</evidence>
<dbReference type="Gene3D" id="3.30.710.10">
    <property type="entry name" value="Potassium Channel Kv1.1, Chain A"/>
    <property type="match status" value="1"/>
</dbReference>
<keyword evidence="2" id="KW-1185">Reference proteome</keyword>
<name>A0A2H3CD29_9AGAR</name>
<organism evidence="1 2">
    <name type="scientific">Armillaria solidipes</name>
    <dbReference type="NCBI Taxonomy" id="1076256"/>
    <lineage>
        <taxon>Eukaryota</taxon>
        <taxon>Fungi</taxon>
        <taxon>Dikarya</taxon>
        <taxon>Basidiomycota</taxon>
        <taxon>Agaricomycotina</taxon>
        <taxon>Agaricomycetes</taxon>
        <taxon>Agaricomycetidae</taxon>
        <taxon>Agaricales</taxon>
        <taxon>Marasmiineae</taxon>
        <taxon>Physalacriaceae</taxon>
        <taxon>Armillaria</taxon>
    </lineage>
</organism>
<accession>A0A2H3CD29</accession>
<dbReference type="EMBL" id="KZ293416">
    <property type="protein sequence ID" value="PBK76258.1"/>
    <property type="molecule type" value="Genomic_DNA"/>
</dbReference>
<evidence type="ECO:0000313" key="2">
    <source>
        <dbReference type="Proteomes" id="UP000218334"/>
    </source>
</evidence>
<proteinExistence type="predicted"/>
<evidence type="ECO:0008006" key="3">
    <source>
        <dbReference type="Google" id="ProtNLM"/>
    </source>
</evidence>
<sequence length="322" mass="36378">MGTTEVSITTTADAPFNDPTDCVDLVIRTVDNVDFFVLSGLLSLKSPSSFFRQVLQGGHHTEERDSFPILEVKEDGETFRIILLLCYPYAPPKIKSVEQLVAVGKALDKYCMAHAWKRFVQTVITSSLIKEQALRIFARAVANGWKELGEAAAKNTLNIPLDSEVELEDLRCIDALQYVRLRDYHRRCGKAALAAMSGKQIRMPWLKGYASELRFLRSDLACCRVCGRQQQAIKVDQTLYYAHSWFFHYLATVKTGALLRPCSEIALDDDIIFQAAMSSISDCSPAEWTNIASEQIRQFAKLLTREVDRLISQVTLNIEWTK</sequence>
<protein>
    <recommendedName>
        <fullName evidence="3">BTB domain-containing protein</fullName>
    </recommendedName>
</protein>
<dbReference type="InterPro" id="IPR011333">
    <property type="entry name" value="SKP1/BTB/POZ_sf"/>
</dbReference>
<dbReference type="STRING" id="1076256.A0A2H3CD29"/>
<dbReference type="Proteomes" id="UP000218334">
    <property type="component" value="Unassembled WGS sequence"/>
</dbReference>